<dbReference type="GO" id="GO:0005852">
    <property type="term" value="C:eukaryotic translation initiation factor 3 complex"/>
    <property type="evidence" value="ECO:0007669"/>
    <property type="project" value="InterPro"/>
</dbReference>
<keyword evidence="2" id="KW-0396">Initiation factor</keyword>
<dbReference type="Gene3D" id="1.10.246.60">
    <property type="entry name" value="Eukaryotic translation initiation factor 3 like domains"/>
    <property type="match status" value="1"/>
</dbReference>
<feature type="compositionally biased region" description="Basic and acidic residues" evidence="4">
    <location>
        <begin position="148"/>
        <end position="161"/>
    </location>
</feature>
<keyword evidence="3" id="KW-0648">Protein biosynthesis</keyword>
<organism evidence="5 6">
    <name type="scientific">Pristionchus fissidentatus</name>
    <dbReference type="NCBI Taxonomy" id="1538716"/>
    <lineage>
        <taxon>Eukaryota</taxon>
        <taxon>Metazoa</taxon>
        <taxon>Ecdysozoa</taxon>
        <taxon>Nematoda</taxon>
        <taxon>Chromadorea</taxon>
        <taxon>Rhabditida</taxon>
        <taxon>Rhabditina</taxon>
        <taxon>Diplogasteromorpha</taxon>
        <taxon>Diplogasteroidea</taxon>
        <taxon>Neodiplogasteridae</taxon>
        <taxon>Pristionchus</taxon>
    </lineage>
</organism>
<evidence type="ECO:0000313" key="5">
    <source>
        <dbReference type="EMBL" id="GMT28264.1"/>
    </source>
</evidence>
<reference evidence="5" key="1">
    <citation type="submission" date="2023-10" db="EMBL/GenBank/DDBJ databases">
        <title>Genome assembly of Pristionchus species.</title>
        <authorList>
            <person name="Yoshida K."/>
            <person name="Sommer R.J."/>
        </authorList>
    </citation>
    <scope>NUCLEOTIDE SEQUENCE</scope>
    <source>
        <strain evidence="5">RS5133</strain>
    </source>
</reference>
<evidence type="ECO:0000313" key="6">
    <source>
        <dbReference type="Proteomes" id="UP001432322"/>
    </source>
</evidence>
<evidence type="ECO:0000256" key="3">
    <source>
        <dbReference type="ARBA" id="ARBA00022917"/>
    </source>
</evidence>
<feature type="region of interest" description="Disordered" evidence="4">
    <location>
        <begin position="148"/>
        <end position="205"/>
    </location>
</feature>
<dbReference type="InterPro" id="IPR013906">
    <property type="entry name" value="eIF3j"/>
</dbReference>
<name>A0AAV5W8G6_9BILA</name>
<dbReference type="EMBL" id="BTSY01000005">
    <property type="protein sequence ID" value="GMT28264.1"/>
    <property type="molecule type" value="Genomic_DNA"/>
</dbReference>
<evidence type="ECO:0000256" key="4">
    <source>
        <dbReference type="SAM" id="MobiDB-lite"/>
    </source>
</evidence>
<feature type="compositionally biased region" description="Basic and acidic residues" evidence="4">
    <location>
        <begin position="195"/>
        <end position="205"/>
    </location>
</feature>
<comment type="caution">
    <text evidence="5">The sequence shown here is derived from an EMBL/GenBank/DDBJ whole genome shotgun (WGS) entry which is preliminary data.</text>
</comment>
<feature type="non-terminal residue" evidence="5">
    <location>
        <position position="1"/>
    </location>
</feature>
<dbReference type="PANTHER" id="PTHR21681:SF0">
    <property type="entry name" value="EUKARYOTIC TRANSLATION INITIATION FACTOR 3 SUBUNIT J"/>
    <property type="match status" value="1"/>
</dbReference>
<accession>A0AAV5W8G6</accession>
<gene>
    <name evidence="5" type="ORF">PFISCL1PPCAC_19561</name>
</gene>
<feature type="region of interest" description="Disordered" evidence="4">
    <location>
        <begin position="1"/>
        <end position="39"/>
    </location>
</feature>
<dbReference type="Proteomes" id="UP001432322">
    <property type="component" value="Unassembled WGS sequence"/>
</dbReference>
<protein>
    <recommendedName>
        <fullName evidence="7">Eukaryotic translation initiation factor 3 30 kDa subunit</fullName>
    </recommendedName>
</protein>
<sequence length="205" mass="22624">DDDEFEPEVQNLAPPPAVEDVVPTVEAPKGPGKPKPKYMQKEKAFNMEDLGRELTPKEREDIQRRNELIFAREMFGGGDDEDDDQNAWDKVMTKEEFEMWGEKAGKFFTTRHKAGHYGDFLSKLLSTIAGPLDANEVRKMSNLLKTMADDKKTAADKEKKAPGGAKGAAKGKAKPSLKGGKSGGGSMYDDYEGGGGKHDDYDDFM</sequence>
<keyword evidence="6" id="KW-1185">Reference proteome</keyword>
<dbReference type="PANTHER" id="PTHR21681">
    <property type="entry name" value="EUKARYOTIC TRANSLATION INITIATION FACTOR 3 SUBUNIT J"/>
    <property type="match status" value="1"/>
</dbReference>
<evidence type="ECO:0000256" key="2">
    <source>
        <dbReference type="ARBA" id="ARBA00022540"/>
    </source>
</evidence>
<proteinExistence type="predicted"/>
<dbReference type="AlphaFoldDB" id="A0AAV5W8G6"/>
<dbReference type="InterPro" id="IPR023194">
    <property type="entry name" value="eIF3-like_dom_sf"/>
</dbReference>
<evidence type="ECO:0008006" key="7">
    <source>
        <dbReference type="Google" id="ProtNLM"/>
    </source>
</evidence>
<dbReference type="Pfam" id="PF08597">
    <property type="entry name" value="eIF3_subunit"/>
    <property type="match status" value="1"/>
</dbReference>
<evidence type="ECO:0000256" key="1">
    <source>
        <dbReference type="ARBA" id="ARBA00022490"/>
    </source>
</evidence>
<keyword evidence="1" id="KW-0963">Cytoplasm</keyword>
<dbReference type="GO" id="GO:0003743">
    <property type="term" value="F:translation initiation factor activity"/>
    <property type="evidence" value="ECO:0007669"/>
    <property type="project" value="UniProtKB-KW"/>
</dbReference>